<feature type="domain" description="UBX" evidence="9">
    <location>
        <begin position="298"/>
        <end position="374"/>
    </location>
</feature>
<dbReference type="Gene3D" id="1.20.58.2190">
    <property type="match status" value="1"/>
</dbReference>
<comment type="function">
    <text evidence="4">May negatively regulate the ATPase activity of VCP, an ATP-driven segregase that associates with different cofactors to control a wide variety of cellular processes. As a cofactor of VCP, it may play a role in the transport of CAV1 to lysosomes for degradation. It may also play a role in endoplasmic reticulum-associated degradation (ERAD) of misfolded proteins. Together with VCP and other cofactors, it may play a role in macroautophagy, regulating for instance the clearance of damaged lysosomes.</text>
</comment>
<dbReference type="GO" id="GO:0016020">
    <property type="term" value="C:membrane"/>
    <property type="evidence" value="ECO:0007669"/>
    <property type="project" value="UniProtKB-SubCell"/>
</dbReference>
<dbReference type="InterPro" id="IPR029071">
    <property type="entry name" value="Ubiquitin-like_domsf"/>
</dbReference>
<dbReference type="Gene3D" id="3.10.20.90">
    <property type="entry name" value="Phosphatidylinositol 3-kinase Catalytic Subunit, Chain A, domain 1"/>
    <property type="match status" value="1"/>
</dbReference>
<dbReference type="InterPro" id="IPR001012">
    <property type="entry name" value="UBX_dom"/>
</dbReference>
<dbReference type="SUPFAM" id="SSF143503">
    <property type="entry name" value="PUG domain-like"/>
    <property type="match status" value="1"/>
</dbReference>
<dbReference type="Pfam" id="PF09409">
    <property type="entry name" value="PUB"/>
    <property type="match status" value="1"/>
</dbReference>
<comment type="subunit">
    <text evidence="5">Interacts with VCP through the PUB domain (via C-terminus) and VIM motif (via N-terminus); the interaction is direct. Forms a ternary complex with CAV1 and VCP. Interacts with SYVN1. Interacts with HERPUD1. Interacts with VCPKMT. May interact with DERL1. Interacts with PLAA, VCP and YOD1; may form a complex involved in macroautophagy. Interacts with LMAN1.</text>
</comment>
<dbReference type="InterPro" id="IPR042774">
    <property type="entry name" value="UBXN6_PUB"/>
</dbReference>
<evidence type="ECO:0000256" key="2">
    <source>
        <dbReference type="ARBA" id="ARBA00022786"/>
    </source>
</evidence>
<comment type="subcellular location">
    <subcellularLocation>
        <location evidence="1">Membrane</location>
        <topology evidence="1">Peripheral membrane protein</topology>
    </subcellularLocation>
</comment>
<keyword evidence="8" id="KW-0812">Transmembrane</keyword>
<evidence type="ECO:0000313" key="11">
    <source>
        <dbReference type="Proteomes" id="UP001108240"/>
    </source>
</evidence>
<dbReference type="AlphaFoldDB" id="A0A8C1CXB5"/>
<organism evidence="10 11">
    <name type="scientific">Cyprinus carpio carpio</name>
    <dbReference type="NCBI Taxonomy" id="630221"/>
    <lineage>
        <taxon>Eukaryota</taxon>
        <taxon>Metazoa</taxon>
        <taxon>Chordata</taxon>
        <taxon>Craniata</taxon>
        <taxon>Vertebrata</taxon>
        <taxon>Euteleostomi</taxon>
        <taxon>Actinopterygii</taxon>
        <taxon>Neopterygii</taxon>
        <taxon>Teleostei</taxon>
        <taxon>Ostariophysi</taxon>
        <taxon>Cypriniformes</taxon>
        <taxon>Cyprinidae</taxon>
        <taxon>Cyprininae</taxon>
        <taxon>Cyprinus</taxon>
    </lineage>
</organism>
<accession>A0A8C1CXB5</accession>
<protein>
    <recommendedName>
        <fullName evidence="6">UBX domain-containing protein 6</fullName>
    </recommendedName>
    <alternativeName>
        <fullName evidence="7">UBX domain-containing protein 1</fullName>
    </alternativeName>
</protein>
<reference evidence="10" key="1">
    <citation type="submission" date="2025-08" db="UniProtKB">
        <authorList>
            <consortium name="Ensembl"/>
        </authorList>
    </citation>
    <scope>IDENTIFICATION</scope>
</reference>
<evidence type="ECO:0000256" key="1">
    <source>
        <dbReference type="ARBA" id="ARBA00004170"/>
    </source>
</evidence>
<keyword evidence="8" id="KW-1133">Transmembrane helix</keyword>
<keyword evidence="11" id="KW-1185">Reference proteome</keyword>
<evidence type="ECO:0000256" key="5">
    <source>
        <dbReference type="ARBA" id="ARBA00065525"/>
    </source>
</evidence>
<dbReference type="Pfam" id="PF00789">
    <property type="entry name" value="UBX"/>
    <property type="match status" value="1"/>
</dbReference>
<evidence type="ECO:0000259" key="9">
    <source>
        <dbReference type="PROSITE" id="PS50033"/>
    </source>
</evidence>
<dbReference type="SMART" id="SM00580">
    <property type="entry name" value="PUG"/>
    <property type="match status" value="1"/>
</dbReference>
<dbReference type="InterPro" id="IPR036339">
    <property type="entry name" value="PUB-like_dom_sf"/>
</dbReference>
<dbReference type="GeneTree" id="ENSGT00940000157273"/>
<keyword evidence="2" id="KW-0833">Ubl conjugation pathway</keyword>
<dbReference type="Proteomes" id="UP001108240">
    <property type="component" value="Unplaced"/>
</dbReference>
<dbReference type="InterPro" id="IPR018997">
    <property type="entry name" value="PUB_domain"/>
</dbReference>
<dbReference type="CDD" id="cd16119">
    <property type="entry name" value="UBX_UBXN6"/>
    <property type="match status" value="1"/>
</dbReference>
<keyword evidence="3 8" id="KW-0472">Membrane</keyword>
<dbReference type="PROSITE" id="PS50033">
    <property type="entry name" value="UBX"/>
    <property type="match status" value="1"/>
</dbReference>
<dbReference type="PANTHER" id="PTHR23153:SF38">
    <property type="entry name" value="UBX DOMAIN-CONTAINING PROTEIN 6"/>
    <property type="match status" value="1"/>
</dbReference>
<dbReference type="CDD" id="cd10460">
    <property type="entry name" value="PUB_UBXD1"/>
    <property type="match status" value="1"/>
</dbReference>
<dbReference type="PANTHER" id="PTHR23153">
    <property type="entry name" value="UBX-RELATED"/>
    <property type="match status" value="1"/>
</dbReference>
<dbReference type="FunFam" id="3.10.20.90:FF:000185">
    <property type="entry name" value="UBX domain-containing protein 6"/>
    <property type="match status" value="1"/>
</dbReference>
<evidence type="ECO:0000256" key="6">
    <source>
        <dbReference type="ARBA" id="ARBA00070523"/>
    </source>
</evidence>
<reference evidence="10" key="2">
    <citation type="submission" date="2025-09" db="UniProtKB">
        <authorList>
            <consortium name="Ensembl"/>
        </authorList>
    </citation>
    <scope>IDENTIFICATION</scope>
</reference>
<evidence type="ECO:0000313" key="10">
    <source>
        <dbReference type="Ensembl" id="ENSCCRP00000052968.2"/>
    </source>
</evidence>
<name>A0A8C1CXB5_CYPCA</name>
<dbReference type="GO" id="GO:0006950">
    <property type="term" value="P:response to stress"/>
    <property type="evidence" value="ECO:0007669"/>
    <property type="project" value="UniProtKB-ARBA"/>
</dbReference>
<dbReference type="SUPFAM" id="SSF54236">
    <property type="entry name" value="Ubiquitin-like"/>
    <property type="match status" value="1"/>
</dbReference>
<sequence length="407" mass="47138">MGTGAKHWVIFFFFLFIYIYIFLYITFFLKYYFHKISKNILIKMSRPFKNSDPVLTHFSLTNCIYLNLFKGSGVPQKDLSCFSVSGVFFICPLTGKTLRKTEREMHIKEAILMRFSEDAIEASIMMIHTFNKDKEKVKAALDIISKYVENICKNPTEEKYRKIKLSNKVFQEKVSVIEGSREYLQALGFESTTLQVDGKDRTEEFLVLPAQESEALEQLKVHLERLQKGEPVRAKLDRQTQVFRPSKHATHFELPPDFYNLTAEELKREQQLKSEIVERNTMLRTKAMREKDEQRERRKYNYALLRVRLPDENILQGTFLAWERVAALYQFVRDSLENGWQPFELMAPGGQKLKEEEELALNECNLAPAALLTFSWDAAVQADIAAAGGKTAVLLKAALLENIKTLS</sequence>
<proteinExistence type="predicted"/>
<dbReference type="GO" id="GO:0005737">
    <property type="term" value="C:cytoplasm"/>
    <property type="evidence" value="ECO:0007669"/>
    <property type="project" value="TreeGrafter"/>
</dbReference>
<evidence type="ECO:0000256" key="8">
    <source>
        <dbReference type="SAM" id="Phobius"/>
    </source>
</evidence>
<feature type="transmembrane region" description="Helical" evidence="8">
    <location>
        <begin position="12"/>
        <end position="33"/>
    </location>
</feature>
<evidence type="ECO:0000256" key="7">
    <source>
        <dbReference type="ARBA" id="ARBA00075815"/>
    </source>
</evidence>
<evidence type="ECO:0000256" key="4">
    <source>
        <dbReference type="ARBA" id="ARBA00059509"/>
    </source>
</evidence>
<evidence type="ECO:0000256" key="3">
    <source>
        <dbReference type="ARBA" id="ARBA00023136"/>
    </source>
</evidence>
<dbReference type="Ensembl" id="ENSCCRT00000057429.2">
    <property type="protein sequence ID" value="ENSCCRP00000052968.2"/>
    <property type="gene ID" value="ENSCCRG00000043325.2"/>
</dbReference>